<proteinExistence type="predicted"/>
<dbReference type="OrthoDB" id="9877351at2"/>
<dbReference type="AlphaFoldDB" id="A0A1S6QJX0"/>
<keyword evidence="1" id="KW-0472">Membrane</keyword>
<protein>
    <submittedName>
        <fullName evidence="2">Uncharacterized protein</fullName>
    </submittedName>
</protein>
<sequence>MQVKSLLYSLSLTAISMALFVAKKTGDAKKQEELMESLEDRLINKVKPTINDNELTFIGSWFEQKANDGKHVFHFGLDYKDSNSQSLIHEYYADKSGTITDHNVIMN</sequence>
<name>A0A1S6QJX0_9LACO</name>
<dbReference type="RefSeq" id="WP_035167360.1">
    <property type="nucleotide sequence ID" value="NZ_CP018906.1"/>
</dbReference>
<evidence type="ECO:0000313" key="2">
    <source>
        <dbReference type="EMBL" id="AQW21937.1"/>
    </source>
</evidence>
<accession>A0A1S6QJX0</accession>
<keyword evidence="1" id="KW-0812">Transmembrane</keyword>
<dbReference type="EMBL" id="CP018906">
    <property type="protein sequence ID" value="AQW21937.1"/>
    <property type="molecule type" value="Genomic_DNA"/>
</dbReference>
<evidence type="ECO:0000256" key="1">
    <source>
        <dbReference type="SAM" id="Phobius"/>
    </source>
</evidence>
<reference evidence="2 3" key="1">
    <citation type="journal article" date="2015" name="Genome Announc.">
        <title>Genome Sequence of Lactobacillus curieae CCTCC M 2011381T, a Novel Producer of Gamma-aminobutyric Acid.</title>
        <authorList>
            <person name="Wang Y."/>
            <person name="Wang Y."/>
            <person name="Lang C."/>
            <person name="Wei D."/>
            <person name="Xu P."/>
            <person name="Xie J."/>
        </authorList>
    </citation>
    <scope>NUCLEOTIDE SEQUENCE [LARGE SCALE GENOMIC DNA]</scope>
    <source>
        <strain evidence="2 3">CCTCC M 2011381</strain>
    </source>
</reference>
<organism evidence="2 3">
    <name type="scientific">Lentilactobacillus curieae</name>
    <dbReference type="NCBI Taxonomy" id="1138822"/>
    <lineage>
        <taxon>Bacteria</taxon>
        <taxon>Bacillati</taxon>
        <taxon>Bacillota</taxon>
        <taxon>Bacilli</taxon>
        <taxon>Lactobacillales</taxon>
        <taxon>Lactobacillaceae</taxon>
        <taxon>Lentilactobacillus</taxon>
    </lineage>
</organism>
<gene>
    <name evidence="2" type="ORF">PL11_008430</name>
</gene>
<keyword evidence="3" id="KW-1185">Reference proteome</keyword>
<feature type="transmembrane region" description="Helical" evidence="1">
    <location>
        <begin position="6"/>
        <end position="22"/>
    </location>
</feature>
<keyword evidence="1" id="KW-1133">Transmembrane helix</keyword>
<dbReference type="KEGG" id="lcu:PL11_008430"/>
<dbReference type="Proteomes" id="UP000030361">
    <property type="component" value="Chromosome"/>
</dbReference>
<evidence type="ECO:0000313" key="3">
    <source>
        <dbReference type="Proteomes" id="UP000030361"/>
    </source>
</evidence>